<name>A0A0G0IIM1_9BACT</name>
<organism evidence="6 7">
    <name type="scientific">Candidatus Shapirobacteria bacterium GW2011_GWE1_38_10</name>
    <dbReference type="NCBI Taxonomy" id="1618488"/>
    <lineage>
        <taxon>Bacteria</taxon>
        <taxon>Candidatus Shapironibacteriota</taxon>
    </lineage>
</organism>
<keyword evidence="3" id="KW-0408">Iron</keyword>
<dbReference type="InterPro" id="IPR004843">
    <property type="entry name" value="Calcineurin-like_PHP"/>
</dbReference>
<evidence type="ECO:0000313" key="6">
    <source>
        <dbReference type="EMBL" id="KKQ50860.1"/>
    </source>
</evidence>
<reference evidence="6 7" key="1">
    <citation type="journal article" date="2015" name="Nature">
        <title>rRNA introns, odd ribosomes, and small enigmatic genomes across a large radiation of phyla.</title>
        <authorList>
            <person name="Brown C.T."/>
            <person name="Hug L.A."/>
            <person name="Thomas B.C."/>
            <person name="Sharon I."/>
            <person name="Castelle C.J."/>
            <person name="Singh A."/>
            <person name="Wilkins M.J."/>
            <person name="Williams K.H."/>
            <person name="Banfield J.F."/>
        </authorList>
    </citation>
    <scope>NUCLEOTIDE SEQUENCE [LARGE SCALE GENOMIC DNA]</scope>
</reference>
<dbReference type="Proteomes" id="UP000034231">
    <property type="component" value="Unassembled WGS sequence"/>
</dbReference>
<proteinExistence type="inferred from homology"/>
<dbReference type="AlphaFoldDB" id="A0A0G0IIM1"/>
<dbReference type="Pfam" id="PF00149">
    <property type="entry name" value="Metallophos"/>
    <property type="match status" value="1"/>
</dbReference>
<evidence type="ECO:0000256" key="2">
    <source>
        <dbReference type="ARBA" id="ARBA00022801"/>
    </source>
</evidence>
<keyword evidence="1" id="KW-0479">Metal-binding</keyword>
<dbReference type="SUPFAM" id="SSF56300">
    <property type="entry name" value="Metallo-dependent phosphatases"/>
    <property type="match status" value="1"/>
</dbReference>
<accession>A0A0G0IIM1</accession>
<dbReference type="InterPro" id="IPR050884">
    <property type="entry name" value="CNP_phosphodiesterase-III"/>
</dbReference>
<dbReference type="EMBL" id="LBTX01000001">
    <property type="protein sequence ID" value="KKQ50860.1"/>
    <property type="molecule type" value="Genomic_DNA"/>
</dbReference>
<dbReference type="PANTHER" id="PTHR42988">
    <property type="entry name" value="PHOSPHOHYDROLASE"/>
    <property type="match status" value="1"/>
</dbReference>
<dbReference type="PANTHER" id="PTHR42988:SF2">
    <property type="entry name" value="CYCLIC NUCLEOTIDE PHOSPHODIESTERASE CBUA0032-RELATED"/>
    <property type="match status" value="1"/>
</dbReference>
<comment type="caution">
    <text evidence="6">The sequence shown here is derived from an EMBL/GenBank/DDBJ whole genome shotgun (WGS) entry which is preliminary data.</text>
</comment>
<dbReference type="GO" id="GO:0016787">
    <property type="term" value="F:hydrolase activity"/>
    <property type="evidence" value="ECO:0007669"/>
    <property type="project" value="UniProtKB-KW"/>
</dbReference>
<dbReference type="InterPro" id="IPR029052">
    <property type="entry name" value="Metallo-depent_PP-like"/>
</dbReference>
<evidence type="ECO:0000256" key="1">
    <source>
        <dbReference type="ARBA" id="ARBA00022723"/>
    </source>
</evidence>
<gene>
    <name evidence="6" type="ORF">US68_C0001G0059</name>
</gene>
<evidence type="ECO:0000259" key="5">
    <source>
        <dbReference type="Pfam" id="PF00149"/>
    </source>
</evidence>
<dbReference type="GO" id="GO:0046872">
    <property type="term" value="F:metal ion binding"/>
    <property type="evidence" value="ECO:0007669"/>
    <property type="project" value="UniProtKB-KW"/>
</dbReference>
<evidence type="ECO:0000313" key="7">
    <source>
        <dbReference type="Proteomes" id="UP000034231"/>
    </source>
</evidence>
<comment type="similarity">
    <text evidence="4">Belongs to the cyclic nucleotide phosphodiesterase class-III family.</text>
</comment>
<dbReference type="Gene3D" id="3.60.21.10">
    <property type="match status" value="1"/>
</dbReference>
<evidence type="ECO:0000256" key="3">
    <source>
        <dbReference type="ARBA" id="ARBA00023004"/>
    </source>
</evidence>
<sequence>MRNWKRAWLVTTLIVFSAGIAWMFEGNQKQVNIGGVVLPKPTIIENKLKIAVMADIHNDEEELRIMLKKAKGNGVEMVVLAGDLTNNGKTSELIKIKEVLDESGVKYAAVPGNHEYYIDEFVKIFGKNYQSIRLGEVKLILVDNSYWKGLDEVHKKWLEGEVGECRVLICVAVMHKPLNNLFSSHVMGENNDKATAEALWMRELLITFGVRQIEAGHLHYASSYELEGIRTDIVGAVSRERNNQSPRYTELMIGRDLIERVVVEETDGIGN</sequence>
<keyword evidence="2" id="KW-0378">Hydrolase</keyword>
<protein>
    <recommendedName>
        <fullName evidence="5">Calcineurin-like phosphoesterase domain-containing protein</fullName>
    </recommendedName>
</protein>
<evidence type="ECO:0000256" key="4">
    <source>
        <dbReference type="ARBA" id="ARBA00025742"/>
    </source>
</evidence>
<feature type="domain" description="Calcineurin-like phosphoesterase" evidence="5">
    <location>
        <begin position="48"/>
        <end position="220"/>
    </location>
</feature>